<dbReference type="Pfam" id="PF02518">
    <property type="entry name" value="HATPase_c"/>
    <property type="match status" value="1"/>
</dbReference>
<dbReference type="OrthoDB" id="9797605at2"/>
<reference evidence="9 10" key="1">
    <citation type="submission" date="2017-02" db="EMBL/GenBank/DDBJ databases">
        <title>Whole genome sequencing of Metallibacterium scheffleri DSM 24874 (T).</title>
        <authorList>
            <person name="Kumar S."/>
            <person name="Patil P."/>
            <person name="Patil P.B."/>
        </authorList>
    </citation>
    <scope>NUCLEOTIDE SEQUENCE [LARGE SCALE GENOMIC DNA]</scope>
    <source>
        <strain evidence="9 10">DSM 24874</strain>
    </source>
</reference>
<feature type="transmembrane region" description="Helical" evidence="6">
    <location>
        <begin position="376"/>
        <end position="393"/>
    </location>
</feature>
<organism evidence="9 10">
    <name type="scientific">Metallibacterium scheffleri</name>
    <dbReference type="NCBI Taxonomy" id="993689"/>
    <lineage>
        <taxon>Bacteria</taxon>
        <taxon>Pseudomonadati</taxon>
        <taxon>Pseudomonadota</taxon>
        <taxon>Gammaproteobacteria</taxon>
        <taxon>Lysobacterales</taxon>
        <taxon>Rhodanobacteraceae</taxon>
        <taxon>Metallibacterium</taxon>
    </lineage>
</organism>
<dbReference type="SUPFAM" id="SSF49785">
    <property type="entry name" value="Galactose-binding domain-like"/>
    <property type="match status" value="1"/>
</dbReference>
<dbReference type="Gene3D" id="2.60.120.260">
    <property type="entry name" value="Galactose-binding domain-like"/>
    <property type="match status" value="1"/>
</dbReference>
<dbReference type="Proteomes" id="UP000307749">
    <property type="component" value="Unassembled WGS sequence"/>
</dbReference>
<evidence type="ECO:0000256" key="6">
    <source>
        <dbReference type="SAM" id="Phobius"/>
    </source>
</evidence>
<feature type="transmembrane region" description="Helical" evidence="6">
    <location>
        <begin position="197"/>
        <end position="215"/>
    </location>
</feature>
<keyword evidence="6" id="KW-0472">Membrane</keyword>
<keyword evidence="6" id="KW-1133">Transmembrane helix</keyword>
<feature type="transmembrane region" description="Helical" evidence="6">
    <location>
        <begin position="222"/>
        <end position="241"/>
    </location>
</feature>
<comment type="caution">
    <text evidence="9">The sequence shown here is derived from an EMBL/GenBank/DDBJ whole genome shotgun (WGS) entry which is preliminary data.</text>
</comment>
<dbReference type="Gene3D" id="3.30.565.10">
    <property type="entry name" value="Histidine kinase-like ATPase, C-terminal domain"/>
    <property type="match status" value="1"/>
</dbReference>
<evidence type="ECO:0000259" key="8">
    <source>
        <dbReference type="PROSITE" id="PS50109"/>
    </source>
</evidence>
<dbReference type="InterPro" id="IPR003594">
    <property type="entry name" value="HATPase_dom"/>
</dbReference>
<keyword evidence="3" id="KW-0808">Transferase</keyword>
<dbReference type="EMBL" id="MWQO01000007">
    <property type="protein sequence ID" value="THD11730.1"/>
    <property type="molecule type" value="Genomic_DNA"/>
</dbReference>
<accession>A0A4S3KRU8</accession>
<evidence type="ECO:0000256" key="3">
    <source>
        <dbReference type="ARBA" id="ARBA00022679"/>
    </source>
</evidence>
<evidence type="ECO:0000256" key="4">
    <source>
        <dbReference type="ARBA" id="ARBA00022777"/>
    </source>
</evidence>
<evidence type="ECO:0000256" key="2">
    <source>
        <dbReference type="ARBA" id="ARBA00012438"/>
    </source>
</evidence>
<gene>
    <name evidence="9" type="ORF">B1806_02355</name>
</gene>
<dbReference type="EC" id="2.7.13.3" evidence="2"/>
<dbReference type="InterPro" id="IPR011623">
    <property type="entry name" value="7TMR_DISM_rcpt_extracell_dom1"/>
</dbReference>
<dbReference type="InterPro" id="IPR050482">
    <property type="entry name" value="Sensor_HK_TwoCompSys"/>
</dbReference>
<dbReference type="GO" id="GO:0004673">
    <property type="term" value="F:protein histidine kinase activity"/>
    <property type="evidence" value="ECO:0007669"/>
    <property type="project" value="UniProtKB-EC"/>
</dbReference>
<feature type="chain" id="PRO_5020207633" description="histidine kinase" evidence="7">
    <location>
        <begin position="28"/>
        <end position="625"/>
    </location>
</feature>
<keyword evidence="7" id="KW-0732">Signal</keyword>
<feature type="transmembrane region" description="Helical" evidence="6">
    <location>
        <begin position="286"/>
        <end position="306"/>
    </location>
</feature>
<name>A0A4S3KRU8_9GAMM</name>
<evidence type="ECO:0000256" key="5">
    <source>
        <dbReference type="ARBA" id="ARBA00023012"/>
    </source>
</evidence>
<proteinExistence type="predicted"/>
<sequence length="625" mass="69020">MQQGGAIPWVRALLALGLVFLALPVCAAPATPVVPLPQVSAHVVLRLAHAEAVPTGWDSATPPASGWTPVHLTDLWTTQWSRHNGVVWYRLRWNQSDARQPIGLLLDYVCLADAVYVNGSLIHRDPHLREPLSRSWIKPHYFLLDAPLLRAGENTLLVRVSGLAAYAPGLGVVRVGDPRVLHVRYARGVWLRRDMRIFDLTTDIVLATLFGLLWLMRRKDTLYGWFALASLSGAVYGWNFVANSPWPFASTDAWMAVHTAMHMVMAASFALFLLRYGDVRWPRVERFLLIVAALALACALALPHWFGPWRVIWQIPAMITLYAAILGFIIHALRSRRAELLIPALFLILPVLAAVHDNLVQAGVIKGETFLSDLTSPVTLVGVSFVLAYRFVVAMRRVERFNLELAQEVGAATDQLRATLQREQVLGVANARIHERLNLVRDLHDGFGGSLLGAIAELESGPDDPVRNATAQMLRDLRDDLRLLIDTSTHANDCDLAELLAPLRHRNTQRLERAGIASEWHCEGLDGLRLGAVRSLDVLRLLQEALTNVIRHSGATRVQISMQRAGARLQVEVRDDGRGFAAASLPSHFGAGLASLRARAARLGGMLEIHSEPGRGVCVRCAFAI</sequence>
<dbReference type="Pfam" id="PF07695">
    <property type="entry name" value="7TMR-DISM_7TM"/>
    <property type="match status" value="1"/>
</dbReference>
<dbReference type="InterPro" id="IPR036890">
    <property type="entry name" value="HATPase_C_sf"/>
</dbReference>
<dbReference type="SUPFAM" id="SSF55874">
    <property type="entry name" value="ATPase domain of HSP90 chaperone/DNA topoisomerase II/histidine kinase"/>
    <property type="match status" value="1"/>
</dbReference>
<evidence type="ECO:0000256" key="1">
    <source>
        <dbReference type="ARBA" id="ARBA00000085"/>
    </source>
</evidence>
<feature type="transmembrane region" description="Helical" evidence="6">
    <location>
        <begin position="340"/>
        <end position="356"/>
    </location>
</feature>
<evidence type="ECO:0000313" key="10">
    <source>
        <dbReference type="Proteomes" id="UP000307749"/>
    </source>
</evidence>
<evidence type="ECO:0000313" key="9">
    <source>
        <dbReference type="EMBL" id="THD11730.1"/>
    </source>
</evidence>
<dbReference type="PANTHER" id="PTHR24421">
    <property type="entry name" value="NITRATE/NITRITE SENSOR PROTEIN NARX-RELATED"/>
    <property type="match status" value="1"/>
</dbReference>
<evidence type="ECO:0000256" key="7">
    <source>
        <dbReference type="SAM" id="SignalP"/>
    </source>
</evidence>
<dbReference type="PANTHER" id="PTHR24421:SF10">
    <property type="entry name" value="NITRATE_NITRITE SENSOR PROTEIN NARQ"/>
    <property type="match status" value="1"/>
</dbReference>
<dbReference type="RefSeq" id="WP_081126931.1">
    <property type="nucleotide sequence ID" value="NZ_LDOS01000002.1"/>
</dbReference>
<dbReference type="InterPro" id="IPR005467">
    <property type="entry name" value="His_kinase_dom"/>
</dbReference>
<protein>
    <recommendedName>
        <fullName evidence="2">histidine kinase</fullName>
        <ecNumber evidence="2">2.7.13.3</ecNumber>
    </recommendedName>
</protein>
<comment type="catalytic activity">
    <reaction evidence="1">
        <text>ATP + protein L-histidine = ADP + protein N-phospho-L-histidine.</text>
        <dbReference type="EC" id="2.7.13.3"/>
    </reaction>
</comment>
<keyword evidence="6" id="KW-0812">Transmembrane</keyword>
<dbReference type="InterPro" id="IPR008979">
    <property type="entry name" value="Galactose-bd-like_sf"/>
</dbReference>
<dbReference type="CDD" id="cd16917">
    <property type="entry name" value="HATPase_UhpB-NarQ-NarX-like"/>
    <property type="match status" value="1"/>
</dbReference>
<feature type="signal peptide" evidence="7">
    <location>
        <begin position="1"/>
        <end position="27"/>
    </location>
</feature>
<feature type="transmembrane region" description="Helical" evidence="6">
    <location>
        <begin position="253"/>
        <end position="274"/>
    </location>
</feature>
<dbReference type="PROSITE" id="PS50109">
    <property type="entry name" value="HIS_KIN"/>
    <property type="match status" value="1"/>
</dbReference>
<keyword evidence="10" id="KW-1185">Reference proteome</keyword>
<dbReference type="GO" id="GO:0000160">
    <property type="term" value="P:phosphorelay signal transduction system"/>
    <property type="evidence" value="ECO:0007669"/>
    <property type="project" value="UniProtKB-KW"/>
</dbReference>
<dbReference type="AlphaFoldDB" id="A0A4S3KRU8"/>
<feature type="domain" description="Histidine kinase" evidence="8">
    <location>
        <begin position="538"/>
        <end position="625"/>
    </location>
</feature>
<dbReference type="SMART" id="SM00387">
    <property type="entry name" value="HATPase_c"/>
    <property type="match status" value="1"/>
</dbReference>
<keyword evidence="4" id="KW-0418">Kinase</keyword>
<feature type="transmembrane region" description="Helical" evidence="6">
    <location>
        <begin position="312"/>
        <end position="333"/>
    </location>
</feature>
<keyword evidence="5" id="KW-0902">Two-component regulatory system</keyword>
<dbReference type="STRING" id="993689.GCA_002077135_01546"/>